<proteinExistence type="inferred from homology"/>
<dbReference type="InterPro" id="IPR013538">
    <property type="entry name" value="ASHA1/2-like_C"/>
</dbReference>
<evidence type="ECO:0000256" key="1">
    <source>
        <dbReference type="ARBA" id="ARBA00006817"/>
    </source>
</evidence>
<organism evidence="3 4">
    <name type="scientific">Brevibacterium ammoniilyticum</name>
    <dbReference type="NCBI Taxonomy" id="1046555"/>
    <lineage>
        <taxon>Bacteria</taxon>
        <taxon>Bacillati</taxon>
        <taxon>Actinomycetota</taxon>
        <taxon>Actinomycetes</taxon>
        <taxon>Micrococcales</taxon>
        <taxon>Brevibacteriaceae</taxon>
        <taxon>Brevibacterium</taxon>
    </lineage>
</organism>
<evidence type="ECO:0000313" key="4">
    <source>
        <dbReference type="Proteomes" id="UP001498935"/>
    </source>
</evidence>
<dbReference type="InterPro" id="IPR023393">
    <property type="entry name" value="START-like_dom_sf"/>
</dbReference>
<dbReference type="CDD" id="cd07814">
    <property type="entry name" value="SRPBCC_CalC_Aha1-like"/>
    <property type="match status" value="1"/>
</dbReference>
<dbReference type="SUPFAM" id="SSF55961">
    <property type="entry name" value="Bet v1-like"/>
    <property type="match status" value="1"/>
</dbReference>
<keyword evidence="4" id="KW-1185">Reference proteome</keyword>
<feature type="domain" description="Activator of Hsp90 ATPase homologue 1/2-like C-terminal" evidence="2">
    <location>
        <begin position="22"/>
        <end position="159"/>
    </location>
</feature>
<comment type="caution">
    <text evidence="3">The sequence shown here is derived from an EMBL/GenBank/DDBJ whole genome shotgun (WGS) entry which is preliminary data.</text>
</comment>
<protein>
    <submittedName>
        <fullName evidence="3">SRPBCC domain-containing protein</fullName>
    </submittedName>
</protein>
<accession>A0ABP9U156</accession>
<evidence type="ECO:0000313" key="3">
    <source>
        <dbReference type="EMBL" id="GAA5341357.1"/>
    </source>
</evidence>
<dbReference type="Proteomes" id="UP001498935">
    <property type="component" value="Unassembled WGS sequence"/>
</dbReference>
<sequence length="162" mass="17909">MPVTETTHDEDTKTLTMVARFDAAPERVWDVYADPRQLEQIWGPPTYPATVVDHSLTPGGRVTYFMTSPEGEKFYGLWEVTAVDAPRSFAFRDYFADESFEIVDSLPGSTNTYTFTADGGGTKAVYTAVYETVEGLRTVLEMGMVEGATGAINQIDDLLARD</sequence>
<reference evidence="3 4" key="1">
    <citation type="submission" date="2024-02" db="EMBL/GenBank/DDBJ databases">
        <title>Characterization of antibiotic resistant novel bacterial strains and their environmental applications.</title>
        <authorList>
            <person name="Manzoor S."/>
            <person name="Abbas S."/>
            <person name="Arshad M."/>
            <person name="Li W.J."/>
            <person name="Ahmed I."/>
        </authorList>
    </citation>
    <scope>NUCLEOTIDE SEQUENCE [LARGE SCALE GENOMIC DNA]</scope>
    <source>
        <strain evidence="3 4">KACC 15558</strain>
    </source>
</reference>
<evidence type="ECO:0000259" key="2">
    <source>
        <dbReference type="Pfam" id="PF08327"/>
    </source>
</evidence>
<dbReference type="RefSeq" id="WP_342038480.1">
    <property type="nucleotide sequence ID" value="NZ_BAABBK010000009.1"/>
</dbReference>
<dbReference type="Pfam" id="PF08327">
    <property type="entry name" value="AHSA1"/>
    <property type="match status" value="1"/>
</dbReference>
<comment type="similarity">
    <text evidence="1">Belongs to the AHA1 family.</text>
</comment>
<name>A0ABP9U156_9MICO</name>
<dbReference type="EMBL" id="BAABNP010000009">
    <property type="protein sequence ID" value="GAA5341357.1"/>
    <property type="molecule type" value="Genomic_DNA"/>
</dbReference>
<dbReference type="Gene3D" id="3.30.530.20">
    <property type="match status" value="1"/>
</dbReference>
<gene>
    <name evidence="3" type="ORF">KACC15558_23970</name>
</gene>